<reference evidence="2" key="2">
    <citation type="submission" date="2012-05" db="EMBL/GenBank/DDBJ databases">
        <title>The Genome Annotation of Fusarium oxysporum Cotton.</title>
        <authorList>
            <consortium name="The Broad Institute Genomics Platform"/>
            <person name="Ma L.-J."/>
            <person name="Corby-Kistler H."/>
            <person name="Broz K."/>
            <person name="Gale L.R."/>
            <person name="Jonkers W."/>
            <person name="O'Donnell K."/>
            <person name="Ploetz R."/>
            <person name="Steinberg C."/>
            <person name="Schwartz D.C."/>
            <person name="VanEtten H."/>
            <person name="Zhou S."/>
            <person name="Young S.K."/>
            <person name="Zeng Q."/>
            <person name="Gargeya S."/>
            <person name="Fitzgerald M."/>
            <person name="Abouelleil A."/>
            <person name="Alvarado L."/>
            <person name="Chapman S.B."/>
            <person name="Gainer-Dewar J."/>
            <person name="Goldberg J."/>
            <person name="Griggs A."/>
            <person name="Gujja S."/>
            <person name="Hansen M."/>
            <person name="Howarth C."/>
            <person name="Imamovic A."/>
            <person name="Ireland A."/>
            <person name="Larimer J."/>
            <person name="McCowan C."/>
            <person name="Murphy C."/>
            <person name="Pearson M."/>
            <person name="Poon T.W."/>
            <person name="Priest M."/>
            <person name="Roberts A."/>
            <person name="Saif S."/>
            <person name="Shea T."/>
            <person name="Sykes S."/>
            <person name="Wortman J."/>
            <person name="Nusbaum C."/>
            <person name="Birren B."/>
        </authorList>
    </citation>
    <scope>NUCLEOTIDE SEQUENCE</scope>
    <source>
        <strain evidence="2">25433</strain>
    </source>
</reference>
<keyword evidence="2" id="KW-0223">Dioxygenase</keyword>
<dbReference type="SUPFAM" id="SSF51182">
    <property type="entry name" value="RmlC-like cupins"/>
    <property type="match status" value="1"/>
</dbReference>
<dbReference type="AlphaFoldDB" id="X0L1A1"/>
<dbReference type="UniPathway" id="UPA00139">
    <property type="reaction ID" value="UER00339"/>
</dbReference>
<dbReference type="GO" id="GO:0051213">
    <property type="term" value="F:dioxygenase activity"/>
    <property type="evidence" value="ECO:0007669"/>
    <property type="project" value="UniProtKB-KW"/>
</dbReference>
<name>X0L1A1_FUSOX</name>
<dbReference type="GO" id="GO:0006559">
    <property type="term" value="P:L-phenylalanine catabolic process"/>
    <property type="evidence" value="ECO:0007669"/>
    <property type="project" value="UniProtKB-UniPathway"/>
</dbReference>
<reference evidence="2" key="1">
    <citation type="submission" date="2011-11" db="EMBL/GenBank/DDBJ databases">
        <title>The Genome Sequence of Fusarium oxysporum Cotton.</title>
        <authorList>
            <consortium name="The Broad Institute Genome Sequencing Platform"/>
            <person name="Ma L.-J."/>
            <person name="Gale L.R."/>
            <person name="Schwartz D.C."/>
            <person name="Zhou S."/>
            <person name="Corby-Kistler H."/>
            <person name="Young S.K."/>
            <person name="Zeng Q."/>
            <person name="Gargeya S."/>
            <person name="Fitzgerald M."/>
            <person name="Haas B."/>
            <person name="Abouelleil A."/>
            <person name="Alvarado L."/>
            <person name="Arachchi H.M."/>
            <person name="Berlin A."/>
            <person name="Brown A."/>
            <person name="Chapman S.B."/>
            <person name="Chen Z."/>
            <person name="Dunbar C."/>
            <person name="Freedman E."/>
            <person name="Gearin G."/>
            <person name="Goldberg J."/>
            <person name="Griggs A."/>
            <person name="Gujja S."/>
            <person name="Heiman D."/>
            <person name="Howarth C."/>
            <person name="Larson L."/>
            <person name="Lui A."/>
            <person name="MacDonald P.J.P."/>
            <person name="Montmayeur A."/>
            <person name="Murphy C."/>
            <person name="Neiman D."/>
            <person name="Pearson M."/>
            <person name="Priest M."/>
            <person name="Roberts A."/>
            <person name="Saif S."/>
            <person name="Shea T."/>
            <person name="Shenoy N."/>
            <person name="Sisk P."/>
            <person name="Stolte C."/>
            <person name="Sykes S."/>
            <person name="Wortman J."/>
            <person name="Nusbaum C."/>
            <person name="Birren B."/>
        </authorList>
    </citation>
    <scope>NUCLEOTIDE SEQUENCE [LARGE SCALE GENOMIC DNA]</scope>
    <source>
        <strain evidence="2">25433</strain>
    </source>
</reference>
<dbReference type="Proteomes" id="UP000030701">
    <property type="component" value="Unassembled WGS sequence"/>
</dbReference>
<dbReference type="InterPro" id="IPR046452">
    <property type="entry name" value="HgmA_N"/>
</dbReference>
<gene>
    <name evidence="2" type="ORF">FOTG_16828</name>
</gene>
<evidence type="ECO:0000313" key="2">
    <source>
        <dbReference type="EMBL" id="EXM14797.1"/>
    </source>
</evidence>
<keyword evidence="2" id="KW-0560">Oxidoreductase</keyword>
<feature type="domain" description="Homogentisate 1,2-dioxygenase N-terminal" evidence="1">
    <location>
        <begin position="13"/>
        <end position="43"/>
    </location>
</feature>
<organism evidence="2">
    <name type="scientific">Fusarium oxysporum f. sp. vasinfectum 25433</name>
    <dbReference type="NCBI Taxonomy" id="1089449"/>
    <lineage>
        <taxon>Eukaryota</taxon>
        <taxon>Fungi</taxon>
        <taxon>Dikarya</taxon>
        <taxon>Ascomycota</taxon>
        <taxon>Pezizomycotina</taxon>
        <taxon>Sordariomycetes</taxon>
        <taxon>Hypocreomycetidae</taxon>
        <taxon>Hypocreales</taxon>
        <taxon>Nectriaceae</taxon>
        <taxon>Fusarium</taxon>
        <taxon>Fusarium oxysporum species complex</taxon>
    </lineage>
</organism>
<dbReference type="EMBL" id="JH658044">
    <property type="protein sequence ID" value="EXM14797.1"/>
    <property type="molecule type" value="Genomic_DNA"/>
</dbReference>
<dbReference type="InterPro" id="IPR011051">
    <property type="entry name" value="RmlC_Cupin_sf"/>
</dbReference>
<accession>X0L1A1</accession>
<evidence type="ECO:0000259" key="1">
    <source>
        <dbReference type="Pfam" id="PF20510"/>
    </source>
</evidence>
<protein>
    <submittedName>
        <fullName evidence="2">Homogentisate 1,2-dioxygenase</fullName>
    </submittedName>
</protein>
<dbReference type="HOGENOM" id="CLU_160143_0_0_1"/>
<sequence>MPVTKFSTPEKYTYLNGFDSFHESEAIKGALPIGANSPQKPPLRPLRRKALRHSILPSASHSTYKRFSNPSEPILKEKLNCEPQQLR</sequence>
<dbReference type="Pfam" id="PF20510">
    <property type="entry name" value="HgmA_N"/>
    <property type="match status" value="1"/>
</dbReference>
<proteinExistence type="predicted"/>